<dbReference type="Pfam" id="PF12728">
    <property type="entry name" value="HTH_17"/>
    <property type="match status" value="1"/>
</dbReference>
<dbReference type="InterPro" id="IPR041657">
    <property type="entry name" value="HTH_17"/>
</dbReference>
<keyword evidence="2" id="KW-0238">DNA-binding</keyword>
<dbReference type="GO" id="GO:0003677">
    <property type="term" value="F:DNA binding"/>
    <property type="evidence" value="ECO:0007669"/>
    <property type="project" value="UniProtKB-KW"/>
</dbReference>
<evidence type="ECO:0000313" key="2">
    <source>
        <dbReference type="EMBL" id="QGU28478.1"/>
    </source>
</evidence>
<evidence type="ECO:0000259" key="1">
    <source>
        <dbReference type="Pfam" id="PF12728"/>
    </source>
</evidence>
<accession>A0A6I6EBS0</accession>
<proteinExistence type="predicted"/>
<dbReference type="AlphaFoldDB" id="A0A6I6EBS0"/>
<dbReference type="EMBL" id="CP032550">
    <property type="protein sequence ID" value="QGU28478.1"/>
    <property type="molecule type" value="Genomic_DNA"/>
</dbReference>
<dbReference type="OrthoDB" id="4330189at2"/>
<dbReference type="KEGG" id="moj:D7D94_12950"/>
<protein>
    <submittedName>
        <fullName evidence="2">DNA-binding protein</fullName>
    </submittedName>
</protein>
<keyword evidence="3" id="KW-1185">Reference proteome</keyword>
<feature type="domain" description="Helix-turn-helix" evidence="1">
    <location>
        <begin position="16"/>
        <end position="61"/>
    </location>
</feature>
<reference evidence="2 3" key="1">
    <citation type="submission" date="2018-09" db="EMBL/GenBank/DDBJ databases">
        <title>Whole genome sequencing of Microbacterium oryzae strain MB-10T.</title>
        <authorList>
            <person name="Das S.K."/>
        </authorList>
    </citation>
    <scope>NUCLEOTIDE SEQUENCE [LARGE SCALE GENOMIC DNA]</scope>
    <source>
        <strain evidence="2 3">MB-10</strain>
    </source>
</reference>
<gene>
    <name evidence="2" type="ORF">D7D94_12950</name>
</gene>
<dbReference type="Proteomes" id="UP000422989">
    <property type="component" value="Chromosome"/>
</dbReference>
<organism evidence="2 3">
    <name type="scientific">Microbacterium oryzae</name>
    <dbReference type="NCBI Taxonomy" id="743009"/>
    <lineage>
        <taxon>Bacteria</taxon>
        <taxon>Bacillati</taxon>
        <taxon>Actinomycetota</taxon>
        <taxon>Actinomycetes</taxon>
        <taxon>Micrococcales</taxon>
        <taxon>Microbacteriaceae</taxon>
        <taxon>Microbacterium</taxon>
    </lineage>
</organism>
<name>A0A6I6EBS0_9MICO</name>
<dbReference type="RefSeq" id="WP_156243022.1">
    <property type="nucleotide sequence ID" value="NZ_BAAAZL010000003.1"/>
</dbReference>
<sequence length="63" mass="7153">MEQTAQSPVRQRFYFVPEAAAAIRRSEKATRWLIHTGALKSSKIGGRRVVTEQQIEEFFSEAG</sequence>
<evidence type="ECO:0000313" key="3">
    <source>
        <dbReference type="Proteomes" id="UP000422989"/>
    </source>
</evidence>